<dbReference type="InterPro" id="IPR052509">
    <property type="entry name" value="Metal_resp_DNA-bind_regulator"/>
</dbReference>
<organism evidence="3 4">
    <name type="scientific">Candidatus Desulfovibrio intestinipullorum</name>
    <dbReference type="NCBI Taxonomy" id="2838536"/>
    <lineage>
        <taxon>Bacteria</taxon>
        <taxon>Pseudomonadati</taxon>
        <taxon>Thermodesulfobacteriota</taxon>
        <taxon>Desulfovibrionia</taxon>
        <taxon>Desulfovibrionales</taxon>
        <taxon>Desulfovibrionaceae</taxon>
        <taxon>Desulfovibrio</taxon>
    </lineage>
</organism>
<dbReference type="Gene3D" id="1.10.10.10">
    <property type="entry name" value="Winged helix-like DNA-binding domain superfamily/Winged helix DNA-binding domain"/>
    <property type="match status" value="1"/>
</dbReference>
<dbReference type="PANTHER" id="PTHR33169:SF14">
    <property type="entry name" value="TRANSCRIPTIONAL REGULATOR RV3488"/>
    <property type="match status" value="1"/>
</dbReference>
<feature type="compositionally biased region" description="Basic and acidic residues" evidence="1">
    <location>
        <begin position="162"/>
        <end position="184"/>
    </location>
</feature>
<dbReference type="Proteomes" id="UP000886752">
    <property type="component" value="Unassembled WGS sequence"/>
</dbReference>
<feature type="region of interest" description="Disordered" evidence="1">
    <location>
        <begin position="122"/>
        <end position="202"/>
    </location>
</feature>
<reference evidence="3" key="2">
    <citation type="submission" date="2021-04" db="EMBL/GenBank/DDBJ databases">
        <authorList>
            <person name="Gilroy R."/>
        </authorList>
    </citation>
    <scope>NUCLEOTIDE SEQUENCE</scope>
    <source>
        <strain evidence="3">ChiHecec2B26-446</strain>
    </source>
</reference>
<evidence type="ECO:0000313" key="4">
    <source>
        <dbReference type="Proteomes" id="UP000886752"/>
    </source>
</evidence>
<dbReference type="InterPro" id="IPR036390">
    <property type="entry name" value="WH_DNA-bd_sf"/>
</dbReference>
<name>A0A9D1PX79_9BACT</name>
<comment type="caution">
    <text evidence="3">The sequence shown here is derived from an EMBL/GenBank/DDBJ whole genome shotgun (WGS) entry which is preliminary data.</text>
</comment>
<dbReference type="InterPro" id="IPR005149">
    <property type="entry name" value="Tscrpt_reg_PadR_N"/>
</dbReference>
<reference evidence="3" key="1">
    <citation type="journal article" date="2021" name="PeerJ">
        <title>Extensive microbial diversity within the chicken gut microbiome revealed by metagenomics and culture.</title>
        <authorList>
            <person name="Gilroy R."/>
            <person name="Ravi A."/>
            <person name="Getino M."/>
            <person name="Pursley I."/>
            <person name="Horton D.L."/>
            <person name="Alikhan N.F."/>
            <person name="Baker D."/>
            <person name="Gharbi K."/>
            <person name="Hall N."/>
            <person name="Watson M."/>
            <person name="Adriaenssens E.M."/>
            <person name="Foster-Nyarko E."/>
            <person name="Jarju S."/>
            <person name="Secka A."/>
            <person name="Antonio M."/>
            <person name="Oren A."/>
            <person name="Chaudhuri R.R."/>
            <person name="La Ragione R."/>
            <person name="Hildebrand F."/>
            <person name="Pallen M.J."/>
        </authorList>
    </citation>
    <scope>NUCLEOTIDE SEQUENCE</scope>
    <source>
        <strain evidence="3">ChiHecec2B26-446</strain>
    </source>
</reference>
<proteinExistence type="predicted"/>
<dbReference type="AlphaFoldDB" id="A0A9D1PX79"/>
<dbReference type="EMBL" id="DXHV01000065">
    <property type="protein sequence ID" value="HIW00931.1"/>
    <property type="molecule type" value="Genomic_DNA"/>
</dbReference>
<dbReference type="InterPro" id="IPR036388">
    <property type="entry name" value="WH-like_DNA-bd_sf"/>
</dbReference>
<gene>
    <name evidence="3" type="ORF">H9894_07055</name>
</gene>
<dbReference type="SUPFAM" id="SSF46785">
    <property type="entry name" value="Winged helix' DNA-binding domain"/>
    <property type="match status" value="1"/>
</dbReference>
<evidence type="ECO:0000256" key="1">
    <source>
        <dbReference type="SAM" id="MobiDB-lite"/>
    </source>
</evidence>
<feature type="domain" description="Transcription regulator PadR N-terminal" evidence="2">
    <location>
        <begin position="22"/>
        <end position="96"/>
    </location>
</feature>
<evidence type="ECO:0000313" key="3">
    <source>
        <dbReference type="EMBL" id="HIW00931.1"/>
    </source>
</evidence>
<sequence length="202" mass="22045">MTRLDSCPCSGVHLPRFVQPVLLALLVQEPMHGYALRQKMLATGLFAADCPDMTGIYRNLRDMVERGVLTITRVDGESGPARNVYAVTDTGLECLRRWQQSLKTARSHIGAVLELLDRGTDSRAAEAGPGTADRTGMVRDGTGAPARPADGQQDCSEPECSELERPEPDRLQGRAPDQARDSGCCRESVPGRSLQDPREQSR</sequence>
<dbReference type="PANTHER" id="PTHR33169">
    <property type="entry name" value="PADR-FAMILY TRANSCRIPTIONAL REGULATOR"/>
    <property type="match status" value="1"/>
</dbReference>
<dbReference type="Pfam" id="PF03551">
    <property type="entry name" value="PadR"/>
    <property type="match status" value="1"/>
</dbReference>
<evidence type="ECO:0000259" key="2">
    <source>
        <dbReference type="Pfam" id="PF03551"/>
    </source>
</evidence>
<protein>
    <submittedName>
        <fullName evidence="3">PadR family transcriptional regulator</fullName>
    </submittedName>
</protein>
<accession>A0A9D1PX79</accession>